<organism evidence="1">
    <name type="scientific">marine sediment metagenome</name>
    <dbReference type="NCBI Taxonomy" id="412755"/>
    <lineage>
        <taxon>unclassified sequences</taxon>
        <taxon>metagenomes</taxon>
        <taxon>ecological metagenomes</taxon>
    </lineage>
</organism>
<gene>
    <name evidence="1" type="ORF">S12H4_19022</name>
</gene>
<name>X1TL41_9ZZZZ</name>
<accession>X1TL41</accession>
<sequence length="243" mass="27274">MVPSKASKKAYLDSGVKCKVEVVPHGVSELYSRVNAKLTKLPTYSARPGTPIPSEGLNILFFFLHSATRKGADIVLKTMRRILVDKPNVNFVLKAGYRSELYNLPRTTYVADWLAEIDLIKLFNACHILIAPTRGGGFELNVLEGLARGLVVVTSDLPAIQEFAKPYVLTVKSTDRKVKPLHNNPIHTGYGVDPDPEHFHELLEHAIDNYDSLRKKAEEHAPEIRKKYNWVEVAKIISKHLGR</sequence>
<dbReference type="Pfam" id="PF13692">
    <property type="entry name" value="Glyco_trans_1_4"/>
    <property type="match status" value="1"/>
</dbReference>
<proteinExistence type="predicted"/>
<dbReference type="PANTHER" id="PTHR46656">
    <property type="entry name" value="PUTATIVE-RELATED"/>
    <property type="match status" value="1"/>
</dbReference>
<dbReference type="EMBL" id="BARW01009464">
    <property type="protein sequence ID" value="GAI80774.1"/>
    <property type="molecule type" value="Genomic_DNA"/>
</dbReference>
<comment type="caution">
    <text evidence="1">The sequence shown here is derived from an EMBL/GenBank/DDBJ whole genome shotgun (WGS) entry which is preliminary data.</text>
</comment>
<dbReference type="AlphaFoldDB" id="X1TL41"/>
<reference evidence="1" key="1">
    <citation type="journal article" date="2014" name="Front. Microbiol.">
        <title>High frequency of phylogenetically diverse reductive dehalogenase-homologous genes in deep subseafloor sedimentary metagenomes.</title>
        <authorList>
            <person name="Kawai M."/>
            <person name="Futagami T."/>
            <person name="Toyoda A."/>
            <person name="Takaki Y."/>
            <person name="Nishi S."/>
            <person name="Hori S."/>
            <person name="Arai W."/>
            <person name="Tsubouchi T."/>
            <person name="Morono Y."/>
            <person name="Uchiyama I."/>
            <person name="Ito T."/>
            <person name="Fujiyama A."/>
            <person name="Inagaki F."/>
            <person name="Takami H."/>
        </authorList>
    </citation>
    <scope>NUCLEOTIDE SEQUENCE</scope>
    <source>
        <strain evidence="1">Expedition CK06-06</strain>
    </source>
</reference>
<dbReference type="Gene3D" id="3.40.50.2000">
    <property type="entry name" value="Glycogen Phosphorylase B"/>
    <property type="match status" value="1"/>
</dbReference>
<evidence type="ECO:0000313" key="1">
    <source>
        <dbReference type="EMBL" id="GAI80774.1"/>
    </source>
</evidence>
<protein>
    <recommendedName>
        <fullName evidence="2">Glycosyl transferase family 1 domain-containing protein</fullName>
    </recommendedName>
</protein>
<evidence type="ECO:0008006" key="2">
    <source>
        <dbReference type="Google" id="ProtNLM"/>
    </source>
</evidence>
<dbReference type="PANTHER" id="PTHR46656:SF3">
    <property type="entry name" value="PUTATIVE-RELATED"/>
    <property type="match status" value="1"/>
</dbReference>
<dbReference type="SUPFAM" id="SSF53756">
    <property type="entry name" value="UDP-Glycosyltransferase/glycogen phosphorylase"/>
    <property type="match status" value="1"/>
</dbReference>